<evidence type="ECO:0000313" key="2">
    <source>
        <dbReference type="Proteomes" id="UP001156560"/>
    </source>
</evidence>
<sequence>MIEQKFQQEGMFQETDSKSLFPKIADLILVFFPSPGIFVRDTVNVPNTFYAQMAAYYEKSGEVFENMYVFLPAVLQSQYDAGNASHGIVYGEGVLRFSPDLAEALSKQSLTTIEHRFG</sequence>
<organism evidence="1 2">
    <name type="scientific">Vibrio parahaemolyticus</name>
    <dbReference type="NCBI Taxonomy" id="670"/>
    <lineage>
        <taxon>Bacteria</taxon>
        <taxon>Pseudomonadati</taxon>
        <taxon>Pseudomonadota</taxon>
        <taxon>Gammaproteobacteria</taxon>
        <taxon>Vibrionales</taxon>
        <taxon>Vibrionaceae</taxon>
        <taxon>Vibrio</taxon>
    </lineage>
</organism>
<dbReference type="AlphaFoldDB" id="A0AA47JJ01"/>
<dbReference type="RefSeq" id="WP_025572631.1">
    <property type="nucleotide sequence ID" value="NZ_CP099934.1"/>
</dbReference>
<dbReference type="Proteomes" id="UP001156560">
    <property type="component" value="Chromosome 1"/>
</dbReference>
<evidence type="ECO:0000313" key="1">
    <source>
        <dbReference type="EMBL" id="WAT91593.1"/>
    </source>
</evidence>
<reference evidence="1" key="1">
    <citation type="submission" date="2022-12" db="EMBL/GenBank/DDBJ databases">
        <title>Vibrio parahaemolyticus become highly virulent by producing novel Tc toxins.</title>
        <authorList>
            <person name="Yang F."/>
            <person name="You Y."/>
            <person name="Lai Q."/>
            <person name="Xu L."/>
            <person name="Li F."/>
        </authorList>
    </citation>
    <scope>NUCLEOTIDE SEQUENCE</scope>
    <source>
        <strain evidence="1">Vp-HL-202005</strain>
    </source>
</reference>
<proteinExistence type="predicted"/>
<gene>
    <name evidence="1" type="ORF">O1Q84_07145</name>
</gene>
<accession>A0AA47JJ01</accession>
<dbReference type="EMBL" id="CP114194">
    <property type="protein sequence ID" value="WAT91593.1"/>
    <property type="molecule type" value="Genomic_DNA"/>
</dbReference>
<name>A0AA47JJ01_VIBPH</name>
<protein>
    <submittedName>
        <fullName evidence="1">Uncharacterized protein</fullName>
    </submittedName>
</protein>